<sequence>MSTGDVQALVLAGAGTIACAALALRDLLAPVRLAADTEGLTVISGYAGRRRIPWSQITGLRIDERRRLFLHTRLLEIETEDDLHMLSAFDLGADVHDVQTELDSIRADA</sequence>
<keyword evidence="3" id="KW-1185">Reference proteome</keyword>
<dbReference type="AlphaFoldDB" id="A0A939PE86"/>
<organism evidence="2 3">
    <name type="scientific">Actinomadura barringtoniae</name>
    <dbReference type="NCBI Taxonomy" id="1427535"/>
    <lineage>
        <taxon>Bacteria</taxon>
        <taxon>Bacillati</taxon>
        <taxon>Actinomycetota</taxon>
        <taxon>Actinomycetes</taxon>
        <taxon>Streptosporangiales</taxon>
        <taxon>Thermomonosporaceae</taxon>
        <taxon>Actinomadura</taxon>
    </lineage>
</organism>
<dbReference type="Pfam" id="PF10756">
    <property type="entry name" value="bPH_6"/>
    <property type="match status" value="1"/>
</dbReference>
<reference evidence="2" key="1">
    <citation type="submission" date="2021-03" db="EMBL/GenBank/DDBJ databases">
        <authorList>
            <person name="Kanchanasin P."/>
            <person name="Saeng-In P."/>
            <person name="Phongsopitanun W."/>
            <person name="Yuki M."/>
            <person name="Kudo T."/>
            <person name="Ohkuma M."/>
            <person name="Tanasupawat S."/>
        </authorList>
    </citation>
    <scope>NUCLEOTIDE SEQUENCE</scope>
    <source>
        <strain evidence="2">GKU 128</strain>
    </source>
</reference>
<comment type="caution">
    <text evidence="2">The sequence shown here is derived from an EMBL/GenBank/DDBJ whole genome shotgun (WGS) entry which is preliminary data.</text>
</comment>
<dbReference type="InterPro" id="IPR019692">
    <property type="entry name" value="CFP-6_PH"/>
</dbReference>
<protein>
    <submittedName>
        <fullName evidence="2">PH domain-containing protein</fullName>
    </submittedName>
</protein>
<proteinExistence type="predicted"/>
<evidence type="ECO:0000313" key="3">
    <source>
        <dbReference type="Proteomes" id="UP000669179"/>
    </source>
</evidence>
<name>A0A939PE86_9ACTN</name>
<feature type="domain" description="Low molecular weight protein antigen 6 PH" evidence="1">
    <location>
        <begin position="31"/>
        <end position="106"/>
    </location>
</feature>
<gene>
    <name evidence="2" type="ORF">J4573_28050</name>
</gene>
<evidence type="ECO:0000313" key="2">
    <source>
        <dbReference type="EMBL" id="MBO2450980.1"/>
    </source>
</evidence>
<dbReference type="Proteomes" id="UP000669179">
    <property type="component" value="Unassembled WGS sequence"/>
</dbReference>
<accession>A0A939PE86</accession>
<evidence type="ECO:0000259" key="1">
    <source>
        <dbReference type="Pfam" id="PF10756"/>
    </source>
</evidence>
<dbReference type="EMBL" id="JAGEOJ010000012">
    <property type="protein sequence ID" value="MBO2450980.1"/>
    <property type="molecule type" value="Genomic_DNA"/>
</dbReference>